<feature type="region of interest" description="Disordered" evidence="1">
    <location>
        <begin position="45"/>
        <end position="77"/>
    </location>
</feature>
<dbReference type="EMBL" id="JANPWB010000015">
    <property type="protein sequence ID" value="KAJ1092042.1"/>
    <property type="molecule type" value="Genomic_DNA"/>
</dbReference>
<proteinExistence type="predicted"/>
<reference evidence="2" key="1">
    <citation type="journal article" date="2022" name="bioRxiv">
        <title>Sequencing and chromosome-scale assembly of the giantPleurodeles waltlgenome.</title>
        <authorList>
            <person name="Brown T."/>
            <person name="Elewa A."/>
            <person name="Iarovenko S."/>
            <person name="Subramanian E."/>
            <person name="Araus A.J."/>
            <person name="Petzold A."/>
            <person name="Susuki M."/>
            <person name="Suzuki K.-i.T."/>
            <person name="Hayashi T."/>
            <person name="Toyoda A."/>
            <person name="Oliveira C."/>
            <person name="Osipova E."/>
            <person name="Leigh N.D."/>
            <person name="Simon A."/>
            <person name="Yun M.H."/>
        </authorList>
    </citation>
    <scope>NUCLEOTIDE SEQUENCE</scope>
    <source>
        <strain evidence="2">20211129_DDA</strain>
        <tissue evidence="2">Liver</tissue>
    </source>
</reference>
<dbReference type="Proteomes" id="UP001066276">
    <property type="component" value="Chromosome 11"/>
</dbReference>
<gene>
    <name evidence="2" type="ORF">NDU88_005156</name>
</gene>
<keyword evidence="3" id="KW-1185">Reference proteome</keyword>
<sequence>MRAGRVRNAPGHMPGRRPGQDRPGITCLSLGWADSASHGKLEAPAADIPVPYSGTKKSKKLSTSKAIGHPNNSSNPLEAIDTLFEEVEAMLRSTTIPPPICNDTIRYKKIPDIFRKRQQMSN</sequence>
<organism evidence="2 3">
    <name type="scientific">Pleurodeles waltl</name>
    <name type="common">Iberian ribbed newt</name>
    <dbReference type="NCBI Taxonomy" id="8319"/>
    <lineage>
        <taxon>Eukaryota</taxon>
        <taxon>Metazoa</taxon>
        <taxon>Chordata</taxon>
        <taxon>Craniata</taxon>
        <taxon>Vertebrata</taxon>
        <taxon>Euteleostomi</taxon>
        <taxon>Amphibia</taxon>
        <taxon>Batrachia</taxon>
        <taxon>Caudata</taxon>
        <taxon>Salamandroidea</taxon>
        <taxon>Salamandridae</taxon>
        <taxon>Pleurodelinae</taxon>
        <taxon>Pleurodeles</taxon>
    </lineage>
</organism>
<evidence type="ECO:0000256" key="1">
    <source>
        <dbReference type="SAM" id="MobiDB-lite"/>
    </source>
</evidence>
<name>A0AAV7LNR6_PLEWA</name>
<evidence type="ECO:0000313" key="2">
    <source>
        <dbReference type="EMBL" id="KAJ1092042.1"/>
    </source>
</evidence>
<accession>A0AAV7LNR6</accession>
<evidence type="ECO:0000313" key="3">
    <source>
        <dbReference type="Proteomes" id="UP001066276"/>
    </source>
</evidence>
<dbReference type="AlphaFoldDB" id="A0AAV7LNR6"/>
<protein>
    <submittedName>
        <fullName evidence="2">Uncharacterized protein</fullName>
    </submittedName>
</protein>
<feature type="region of interest" description="Disordered" evidence="1">
    <location>
        <begin position="1"/>
        <end position="27"/>
    </location>
</feature>
<comment type="caution">
    <text evidence="2">The sequence shown here is derived from an EMBL/GenBank/DDBJ whole genome shotgun (WGS) entry which is preliminary data.</text>
</comment>